<evidence type="ECO:0000256" key="2">
    <source>
        <dbReference type="ARBA" id="ARBA00023277"/>
    </source>
</evidence>
<feature type="domain" description="Alpha-amylase/4-alpha-glucanotransferase central" evidence="4">
    <location>
        <begin position="324"/>
        <end position="397"/>
    </location>
</feature>
<dbReference type="Pfam" id="PF03065">
    <property type="entry name" value="Glyco_hydro_57"/>
    <property type="match status" value="1"/>
</dbReference>
<evidence type="ECO:0000313" key="7">
    <source>
        <dbReference type="Proteomes" id="UP000266328"/>
    </source>
</evidence>
<feature type="domain" description="Alpha-amylase/4-alpha-glucanotransferase C-terminal" evidence="5">
    <location>
        <begin position="409"/>
        <end position="644"/>
    </location>
</feature>
<dbReference type="EMBL" id="QXIS01000034">
    <property type="protein sequence ID" value="RIE05577.1"/>
    <property type="molecule type" value="Genomic_DNA"/>
</dbReference>
<comment type="caution">
    <text evidence="6">The sequence shown here is derived from an EMBL/GenBank/DDBJ whole genome shotgun (WGS) entry which is preliminary data.</text>
</comment>
<accession>A0A398D0C7</accession>
<keyword evidence="7" id="KW-1185">Reference proteome</keyword>
<dbReference type="Gene3D" id="2.70.98.10">
    <property type="match status" value="1"/>
</dbReference>
<dbReference type="AlphaFoldDB" id="A0A398D0C7"/>
<dbReference type="Pfam" id="PF09094">
    <property type="entry name" value="AmyA-A_glucT_m"/>
    <property type="match status" value="1"/>
</dbReference>
<dbReference type="InterPro" id="IPR015178">
    <property type="entry name" value="A-amylase/a-glucTrfase_central"/>
</dbReference>
<dbReference type="InterPro" id="IPR011330">
    <property type="entry name" value="Glyco_hydro/deAcase_b/a-brl"/>
</dbReference>
<keyword evidence="2" id="KW-0119">Carbohydrate metabolism</keyword>
<dbReference type="InterPro" id="IPR011013">
    <property type="entry name" value="Gal_mutarotase_sf_dom"/>
</dbReference>
<dbReference type="InterPro" id="IPR040042">
    <property type="entry name" value="Branching_enz_MT3115-like"/>
</dbReference>
<dbReference type="GO" id="GO:0030246">
    <property type="term" value="F:carbohydrate binding"/>
    <property type="evidence" value="ECO:0007669"/>
    <property type="project" value="InterPro"/>
</dbReference>
<dbReference type="Gene3D" id="3.20.110.20">
    <property type="match status" value="1"/>
</dbReference>
<proteinExistence type="inferred from homology"/>
<dbReference type="GO" id="GO:0030979">
    <property type="term" value="P:alpha-glucan biosynthetic process"/>
    <property type="evidence" value="ECO:0007669"/>
    <property type="project" value="InterPro"/>
</dbReference>
<dbReference type="Proteomes" id="UP000266328">
    <property type="component" value="Unassembled WGS sequence"/>
</dbReference>
<evidence type="ECO:0000259" key="5">
    <source>
        <dbReference type="Pfam" id="PF09095"/>
    </source>
</evidence>
<dbReference type="SUPFAM" id="SSF74650">
    <property type="entry name" value="Galactose mutarotase-like"/>
    <property type="match status" value="1"/>
</dbReference>
<dbReference type="InterPro" id="IPR004300">
    <property type="entry name" value="Glyco_hydro_57_N"/>
</dbReference>
<evidence type="ECO:0000256" key="1">
    <source>
        <dbReference type="ARBA" id="ARBA00006821"/>
    </source>
</evidence>
<comment type="similarity">
    <text evidence="1">Belongs to the glycosyl hydrolase 57 family.</text>
</comment>
<reference evidence="6 7" key="1">
    <citation type="submission" date="2018-09" db="EMBL/GenBank/DDBJ databases">
        <title>Discovery and Ecogenomic Context for Candidatus Cryosericales, a Global Caldiserica Order Active in Thawing Permafrost.</title>
        <authorList>
            <person name="Martinez M.A."/>
            <person name="Woodcroft B.J."/>
            <person name="Ignacio Espinoza J.C."/>
            <person name="Zayed A."/>
            <person name="Singleton C.M."/>
            <person name="Boyd J."/>
            <person name="Li Y.-F."/>
            <person name="Purvine S."/>
            <person name="Maughan H."/>
            <person name="Hodgkins S.B."/>
            <person name="Anderson D."/>
            <person name="Sederholm M."/>
            <person name="Temperton B."/>
            <person name="Saleska S.R."/>
            <person name="Tyson G.W."/>
            <person name="Rich V.I."/>
        </authorList>
    </citation>
    <scope>NUCLEOTIDE SEQUENCE [LARGE SCALE GENOMIC DNA]</scope>
    <source>
        <strain evidence="6 7">SMC7</strain>
    </source>
</reference>
<gene>
    <name evidence="6" type="ORF">SMC7_06470</name>
</gene>
<evidence type="ECO:0000313" key="6">
    <source>
        <dbReference type="EMBL" id="RIE05577.1"/>
    </source>
</evidence>
<organism evidence="6 7">
    <name type="scientific">Candidatus Cryosericum terrychapinii</name>
    <dbReference type="NCBI Taxonomy" id="2290919"/>
    <lineage>
        <taxon>Bacteria</taxon>
        <taxon>Pseudomonadati</taxon>
        <taxon>Caldisericota/Cryosericota group</taxon>
        <taxon>Candidatus Cryosericota</taxon>
        <taxon>Candidatus Cryosericia</taxon>
        <taxon>Candidatus Cryosericales</taxon>
        <taxon>Candidatus Cryosericaceae</taxon>
        <taxon>Candidatus Cryosericum</taxon>
    </lineage>
</organism>
<dbReference type="PANTHER" id="PTHR41695">
    <property type="entry name" value="1,4-ALPHA-GLUCAN BRANCHING ENZYME RV3031-RELATED"/>
    <property type="match status" value="1"/>
</dbReference>
<evidence type="ECO:0000259" key="3">
    <source>
        <dbReference type="Pfam" id="PF03065"/>
    </source>
</evidence>
<sequence>MLCPSNFLLPITSCNTRRCDTKRLCLCIHNHQPVGNFDYVFRDAIDRSYVPFLETLSRYPRIKASLHTSGPLLEFIERDSTSTYLDLVRSLVASDQLELVGGGYFEPILQLLPERDRIQQIQLMSDELLRLFGRRPSGLWLAERVWEPSLASSLARAGVQWTLVDDNGFEKIGLRGPDLTHAYVTEDQGQTLTVFPILKGLRYKIPWSEPEETLRFIREFGEDAEVFVYGDDGEKFGLWPGTYDHVYTQGWLQRFFQALTDAEDVTTVTVAEAASSLQPRACVYLPACSYVEMEEWSLAASRQKTFADLYQKTSLEDRSFLSGGTFRNFLARYPEANRMHKRMLFVGSELGNADGEARTHYLRSQCNCAYWHGIFGGLYLPHLREAIYRELLTAERLCPNRRLGTWLQDTDADGLSEAVIATAHQTLFVHRCGGRLVLWDDLDHAWSWSNVMTRYHEAYHDRLLACTAGDQGPEAANIHETLRVKDPKALGALQFDDHTRVSFIDRFGPSQKTATDAVPLTQEYKVTTEESSVRCEAPGVITKTFTPTDQGLRVEIDLHTQEPWYVCELNLAAWWEDREREFDATTFTVGTAEHRLMLRASPPVHVELSPIRTVSNSEGGIETIYQGMTLLLTLDLETSRHLTLEIGG</sequence>
<feature type="domain" description="Glycoside hydrolase family 57 N-terminal" evidence="3">
    <location>
        <begin position="28"/>
        <end position="286"/>
    </location>
</feature>
<protein>
    <submittedName>
        <fullName evidence="6">DUF1925 domain-containing protein</fullName>
    </submittedName>
</protein>
<dbReference type="GO" id="GO:0005576">
    <property type="term" value="C:extracellular region"/>
    <property type="evidence" value="ECO:0007669"/>
    <property type="project" value="TreeGrafter"/>
</dbReference>
<dbReference type="SUPFAM" id="SSF88713">
    <property type="entry name" value="Glycoside hydrolase/deacetylase"/>
    <property type="match status" value="1"/>
</dbReference>
<dbReference type="InterPro" id="IPR015179">
    <property type="entry name" value="A-amylase/a-glucTrfase_C"/>
</dbReference>
<dbReference type="InterPro" id="IPR014718">
    <property type="entry name" value="GH-type_carb-bd"/>
</dbReference>
<dbReference type="CDD" id="cd10793">
    <property type="entry name" value="GH57N_TLGT_like"/>
    <property type="match status" value="1"/>
</dbReference>
<dbReference type="PANTHER" id="PTHR41695:SF1">
    <property type="entry name" value="1,4-ALPHA-GLUCAN BRANCHING ENZYME TK1436"/>
    <property type="match status" value="1"/>
</dbReference>
<dbReference type="SUPFAM" id="SSF88688">
    <property type="entry name" value="Families 57/38 glycoside transferase middle domain"/>
    <property type="match status" value="1"/>
</dbReference>
<dbReference type="Pfam" id="PF09095">
    <property type="entry name" value="AmyA-gluTrfs_C"/>
    <property type="match status" value="1"/>
</dbReference>
<dbReference type="GO" id="GO:0003844">
    <property type="term" value="F:1,4-alpha-glucan branching enzyme activity"/>
    <property type="evidence" value="ECO:0007669"/>
    <property type="project" value="InterPro"/>
</dbReference>
<dbReference type="InterPro" id="IPR028995">
    <property type="entry name" value="Glyco_hydro_57/38_cen_sf"/>
</dbReference>
<evidence type="ECO:0000259" key="4">
    <source>
        <dbReference type="Pfam" id="PF09094"/>
    </source>
</evidence>
<name>A0A398D0C7_9BACT</name>
<dbReference type="RefSeq" id="WP_119089536.1">
    <property type="nucleotide sequence ID" value="NZ_QXIS01000034.1"/>
</dbReference>